<reference evidence="1 2" key="1">
    <citation type="submission" date="2019-09" db="EMBL/GenBank/DDBJ databases">
        <title>Prosopis cineraria nodule microbiome.</title>
        <authorList>
            <person name="Chaluvadi S.R."/>
            <person name="Ali R."/>
            <person name="Wang X."/>
        </authorList>
    </citation>
    <scope>NUCLEOTIDE SEQUENCE [LARGE SCALE GENOMIC DNA]</scope>
    <source>
        <strain evidence="1 2">BG1</strain>
    </source>
</reference>
<dbReference type="Proteomes" id="UP000326659">
    <property type="component" value="Chromosome"/>
</dbReference>
<evidence type="ECO:0000313" key="1">
    <source>
        <dbReference type="EMBL" id="QEY75167.1"/>
    </source>
</evidence>
<dbReference type="AlphaFoldDB" id="A0A9X7N4U8"/>
<dbReference type="OrthoDB" id="9920657at2"/>
<evidence type="ECO:0000313" key="2">
    <source>
        <dbReference type="Proteomes" id="UP000326659"/>
    </source>
</evidence>
<protein>
    <submittedName>
        <fullName evidence="1">Uncharacterized protein</fullName>
    </submittedName>
</protein>
<accession>A0A9X7N4U8</accession>
<keyword evidence="2" id="KW-1185">Reference proteome</keyword>
<organism evidence="1 2">
    <name type="scientific">Pseudomonas denitrificans</name>
    <dbReference type="NCBI Taxonomy" id="43306"/>
    <lineage>
        <taxon>Bacteria</taxon>
        <taxon>Pseudomonadati</taxon>
        <taxon>Pseudomonadota</taxon>
        <taxon>Gammaproteobacteria</taxon>
        <taxon>Pseudomonadales</taxon>
        <taxon>Pseudomonadaceae</taxon>
        <taxon>Halopseudomonas</taxon>
    </lineage>
</organism>
<sequence length="84" mass="9616">MEDRDLELMEAAVTAFLCLVPALAEQIEQSVPVGSTRAERNLHRQQKGWAELCHSARRTGVDPMEFARQVILMHRQDQQTRSLN</sequence>
<dbReference type="EMBL" id="CP043626">
    <property type="protein sequence ID" value="QEY75167.1"/>
    <property type="molecule type" value="Genomic_DNA"/>
</dbReference>
<dbReference type="RefSeq" id="WP_151189246.1">
    <property type="nucleotide sequence ID" value="NZ_CP043626.1"/>
</dbReference>
<proteinExistence type="predicted"/>
<dbReference type="KEGG" id="pden:F1C79_28030"/>
<gene>
    <name evidence="1" type="ORF">F1C79_28030</name>
</gene>
<name>A0A9X7N4U8_PSEDE</name>